<sequence>MQYYLDKNRHYLIRKVGEAVFVDDAVCGLGSSDRPMPLFTAYAKYRCNAVPLKPDHVYKGADC</sequence>
<evidence type="ECO:0000313" key="2">
    <source>
        <dbReference type="Proteomes" id="UP001476950"/>
    </source>
</evidence>
<comment type="caution">
    <text evidence="1">The sequence shown here is derived from an EMBL/GenBank/DDBJ whole genome shotgun (WGS) entry which is preliminary data.</text>
</comment>
<protein>
    <submittedName>
        <fullName evidence="1">Uncharacterized protein</fullName>
    </submittedName>
</protein>
<reference evidence="1 2" key="1">
    <citation type="submission" date="2022-04" db="EMBL/GenBank/DDBJ databases">
        <title>Positive selection, recombination, and allopatry shape intraspecific diversity of widespread and dominant cyanobacteria.</title>
        <authorList>
            <person name="Wei J."/>
            <person name="Shu W."/>
            <person name="Hu C."/>
        </authorList>
    </citation>
    <scope>NUCLEOTIDE SEQUENCE [LARGE SCALE GENOMIC DNA]</scope>
    <source>
        <strain evidence="1 2">AS-A4</strain>
    </source>
</reference>
<proteinExistence type="predicted"/>
<evidence type="ECO:0000313" key="1">
    <source>
        <dbReference type="EMBL" id="MEP1058193.1"/>
    </source>
</evidence>
<name>A0ABV0KG21_9CYAN</name>
<organism evidence="1 2">
    <name type="scientific">Stenomitos frigidus AS-A4</name>
    <dbReference type="NCBI Taxonomy" id="2933935"/>
    <lineage>
        <taxon>Bacteria</taxon>
        <taxon>Bacillati</taxon>
        <taxon>Cyanobacteriota</taxon>
        <taxon>Cyanophyceae</taxon>
        <taxon>Leptolyngbyales</taxon>
        <taxon>Leptolyngbyaceae</taxon>
        <taxon>Stenomitos</taxon>
    </lineage>
</organism>
<gene>
    <name evidence="1" type="ORF">NDI38_07040</name>
</gene>
<dbReference type="RefSeq" id="WP_206756123.1">
    <property type="nucleotide sequence ID" value="NZ_JAMPLM010000004.1"/>
</dbReference>
<accession>A0ABV0KG21</accession>
<dbReference type="Proteomes" id="UP001476950">
    <property type="component" value="Unassembled WGS sequence"/>
</dbReference>
<keyword evidence="2" id="KW-1185">Reference proteome</keyword>
<dbReference type="EMBL" id="JAMPLM010000004">
    <property type="protein sequence ID" value="MEP1058193.1"/>
    <property type="molecule type" value="Genomic_DNA"/>
</dbReference>